<evidence type="ECO:0000313" key="3">
    <source>
        <dbReference type="Proteomes" id="UP000269154"/>
    </source>
</evidence>
<dbReference type="RefSeq" id="WP_124146370.1">
    <property type="nucleotide sequence ID" value="NZ_CAWOKI010000151.1"/>
</dbReference>
<dbReference type="InterPro" id="IPR038717">
    <property type="entry name" value="Tc1-like_DDE_dom"/>
</dbReference>
<dbReference type="Gene3D" id="3.30.420.10">
    <property type="entry name" value="Ribonuclease H-like superfamily/Ribonuclease H"/>
    <property type="match status" value="1"/>
</dbReference>
<organism evidence="2 3">
    <name type="scientific">Okeania hirsuta</name>
    <dbReference type="NCBI Taxonomy" id="1458930"/>
    <lineage>
        <taxon>Bacteria</taxon>
        <taxon>Bacillati</taxon>
        <taxon>Cyanobacteriota</taxon>
        <taxon>Cyanophyceae</taxon>
        <taxon>Oscillatoriophycideae</taxon>
        <taxon>Oscillatoriales</taxon>
        <taxon>Microcoleaceae</taxon>
        <taxon>Okeania</taxon>
    </lineage>
</organism>
<dbReference type="EMBL" id="RCBY01000060">
    <property type="protein sequence ID" value="RQH43523.1"/>
    <property type="molecule type" value="Genomic_DNA"/>
</dbReference>
<evidence type="ECO:0000313" key="2">
    <source>
        <dbReference type="EMBL" id="RQH43523.1"/>
    </source>
</evidence>
<dbReference type="GO" id="GO:0003676">
    <property type="term" value="F:nucleic acid binding"/>
    <property type="evidence" value="ECO:0007669"/>
    <property type="project" value="InterPro"/>
</dbReference>
<reference evidence="2 3" key="1">
    <citation type="journal article" date="2018" name="ACS Chem. Biol.">
        <title>Ketoreductase domain dysfunction expands chemodiversity: malyngamide biosynthesis in the cyanobacterium Okeania hirsuta.</title>
        <authorList>
            <person name="Moss N.A."/>
            <person name="Leao T."/>
            <person name="Rankin M."/>
            <person name="McCullough T.M."/>
            <person name="Qu P."/>
            <person name="Korobeynikov A."/>
            <person name="Smith J.L."/>
            <person name="Gerwick L."/>
            <person name="Gerwick W.H."/>
        </authorList>
    </citation>
    <scope>NUCLEOTIDE SEQUENCE [LARGE SCALE GENOMIC DNA]</scope>
    <source>
        <strain evidence="2 3">PAB10Feb10-1</strain>
    </source>
</reference>
<dbReference type="Proteomes" id="UP000269154">
    <property type="component" value="Unassembled WGS sequence"/>
</dbReference>
<protein>
    <recommendedName>
        <fullName evidence="1">Tc1-like transposase DDE domain-containing protein</fullName>
    </recommendedName>
</protein>
<keyword evidence="3" id="KW-1185">Reference proteome</keyword>
<dbReference type="AlphaFoldDB" id="A0A3N6QPC4"/>
<dbReference type="PANTHER" id="PTHR46564">
    <property type="entry name" value="TRANSPOSASE"/>
    <property type="match status" value="1"/>
</dbReference>
<gene>
    <name evidence="2" type="ORF">D5R40_12710</name>
</gene>
<dbReference type="InterPro" id="IPR036397">
    <property type="entry name" value="RNaseH_sf"/>
</dbReference>
<proteinExistence type="predicted"/>
<dbReference type="PANTHER" id="PTHR46564:SF1">
    <property type="entry name" value="TRANSPOSASE"/>
    <property type="match status" value="1"/>
</dbReference>
<accession>A0A3N6QPC4</accession>
<sequence length="133" mass="15028">MTRKKTFRTAQAGTTKNLEKRLDYWENVLDIQAKNLVFLDETAINLAMTRTYGRSAKGNKVDDTRPDERGTNLTLIGAISLSGFSGIMTIDSGTIQELIINNYLSLKTRGLTNHEKFFLFSPEKGRRIPTISR</sequence>
<dbReference type="Pfam" id="PF13358">
    <property type="entry name" value="DDE_3"/>
    <property type="match status" value="1"/>
</dbReference>
<evidence type="ECO:0000259" key="1">
    <source>
        <dbReference type="Pfam" id="PF13358"/>
    </source>
</evidence>
<name>A0A3N6QPC4_9CYAN</name>
<comment type="caution">
    <text evidence="2">The sequence shown here is derived from an EMBL/GenBank/DDBJ whole genome shotgun (WGS) entry which is preliminary data.</text>
</comment>
<dbReference type="OrthoDB" id="427021at2"/>
<feature type="domain" description="Tc1-like transposase DDE" evidence="1">
    <location>
        <begin position="36"/>
        <end position="104"/>
    </location>
</feature>